<reference evidence="2" key="1">
    <citation type="submission" date="2018-06" db="EMBL/GenBank/DDBJ databases">
        <authorList>
            <person name="Zhirakovskaya E."/>
        </authorList>
    </citation>
    <scope>NUCLEOTIDE SEQUENCE</scope>
</reference>
<gene>
    <name evidence="2" type="ORF">MNBD_NITROSPIRAE02-449</name>
</gene>
<sequence length="65" mass="7895">MNDLEKLKKLLHHWMEHNDEHARVYREWSEKTSSLGKEEVSEILERLYLETKKLNGLFEEALKKL</sequence>
<evidence type="ECO:0000259" key="1">
    <source>
        <dbReference type="Pfam" id="PF26551"/>
    </source>
</evidence>
<feature type="domain" description="DUF8180" evidence="1">
    <location>
        <begin position="7"/>
        <end position="65"/>
    </location>
</feature>
<dbReference type="InterPro" id="IPR058493">
    <property type="entry name" value="DUF8180"/>
</dbReference>
<proteinExistence type="predicted"/>
<name>A0A3B1CS41_9ZZZZ</name>
<protein>
    <recommendedName>
        <fullName evidence="1">DUF8180 domain-containing protein</fullName>
    </recommendedName>
</protein>
<dbReference type="EMBL" id="UOGH01000270">
    <property type="protein sequence ID" value="VAX32819.1"/>
    <property type="molecule type" value="Genomic_DNA"/>
</dbReference>
<accession>A0A3B1CS41</accession>
<organism evidence="2">
    <name type="scientific">hydrothermal vent metagenome</name>
    <dbReference type="NCBI Taxonomy" id="652676"/>
    <lineage>
        <taxon>unclassified sequences</taxon>
        <taxon>metagenomes</taxon>
        <taxon>ecological metagenomes</taxon>
    </lineage>
</organism>
<dbReference type="Pfam" id="PF26551">
    <property type="entry name" value="DUF8180"/>
    <property type="match status" value="1"/>
</dbReference>
<dbReference type="AlphaFoldDB" id="A0A3B1CS41"/>
<evidence type="ECO:0000313" key="2">
    <source>
        <dbReference type="EMBL" id="VAX32819.1"/>
    </source>
</evidence>